<evidence type="ECO:0000313" key="6">
    <source>
        <dbReference type="Proteomes" id="UP000630594"/>
    </source>
</evidence>
<dbReference type="OrthoDB" id="9792003at2"/>
<reference evidence="3" key="2">
    <citation type="journal article" date="2014" name="Int. J. Syst. Evol. Microbiol.">
        <title>Complete genome of a new Firmicutes species belonging to the dominant human colonic microbiota ('Ruminococcus bicirculans') reveals two chromosomes and a selective capacity to utilize plant glucans.</title>
        <authorList>
            <consortium name="NISC Comparative Sequencing Program"/>
            <person name="Wegmann U."/>
            <person name="Louis P."/>
            <person name="Goesmann A."/>
            <person name="Henrissat B."/>
            <person name="Duncan S.H."/>
            <person name="Flint H.J."/>
        </authorList>
    </citation>
    <scope>NUCLEOTIDE SEQUENCE</scope>
    <source>
        <strain evidence="3">CCM 7403</strain>
    </source>
</reference>
<organism evidence="4 5">
    <name type="scientific">Nocardioides daphniae</name>
    <dbReference type="NCBI Taxonomy" id="402297"/>
    <lineage>
        <taxon>Bacteria</taxon>
        <taxon>Bacillati</taxon>
        <taxon>Actinomycetota</taxon>
        <taxon>Actinomycetes</taxon>
        <taxon>Propionibacteriales</taxon>
        <taxon>Nocardioidaceae</taxon>
        <taxon>Nocardioides</taxon>
    </lineage>
</organism>
<dbReference type="EMBL" id="CP038462">
    <property type="protein sequence ID" value="QCC78064.1"/>
    <property type="molecule type" value="Genomic_DNA"/>
</dbReference>
<keyword evidence="2" id="KW-0560">Oxidoreductase</keyword>
<evidence type="ECO:0000256" key="2">
    <source>
        <dbReference type="ARBA" id="ARBA00023002"/>
    </source>
</evidence>
<reference evidence="4" key="4">
    <citation type="submission" date="2019-03" db="EMBL/GenBank/DDBJ databases">
        <authorList>
            <person name="Huang Y."/>
        </authorList>
    </citation>
    <scope>NUCLEOTIDE SEQUENCE</scope>
    <source>
        <strain evidence="4">JCM 16608</strain>
    </source>
</reference>
<evidence type="ECO:0000313" key="3">
    <source>
        <dbReference type="EMBL" id="GGD22541.1"/>
    </source>
</evidence>
<dbReference type="SUPFAM" id="SSF51735">
    <property type="entry name" value="NAD(P)-binding Rossmann-fold domains"/>
    <property type="match status" value="1"/>
</dbReference>
<dbReference type="CDD" id="cd05233">
    <property type="entry name" value="SDR_c"/>
    <property type="match status" value="1"/>
</dbReference>
<reference evidence="4 5" key="1">
    <citation type="journal article" date="2008" name="Int. J. Syst. Evol. Microbiol.">
        <title>Nocardioides daphniae sp. nov., isolated from Daphnia cucullata (Crustacea: Cladocera).</title>
        <authorList>
            <person name="Toth E.M."/>
            <person name="Keki Z."/>
            <person name="Homonnay Z.G."/>
            <person name="Borsodi A.K."/>
            <person name="Marialigeti K."/>
            <person name="Schumann P."/>
        </authorList>
    </citation>
    <scope>NUCLEOTIDE SEQUENCE [LARGE SCALE GENOMIC DNA]</scope>
    <source>
        <strain evidence="4 5">JCM 16608</strain>
    </source>
</reference>
<gene>
    <name evidence="4" type="ORF">E2C04_14305</name>
    <name evidence="3" type="ORF">GCM10007231_22010</name>
</gene>
<comment type="similarity">
    <text evidence="1">Belongs to the short-chain dehydrogenases/reductases (SDR) family.</text>
</comment>
<reference evidence="6" key="3">
    <citation type="journal article" date="2019" name="Int. J. Syst. Evol. Microbiol.">
        <title>The Global Catalogue of Microorganisms (GCM) 10K type strain sequencing project: providing services to taxonomists for standard genome sequencing and annotation.</title>
        <authorList>
            <consortium name="The Broad Institute Genomics Platform"/>
            <consortium name="The Broad Institute Genome Sequencing Center for Infectious Disease"/>
            <person name="Wu L."/>
            <person name="Ma J."/>
        </authorList>
    </citation>
    <scope>NUCLEOTIDE SEQUENCE [LARGE SCALE GENOMIC DNA]</scope>
    <source>
        <strain evidence="6">CCM 7403</strain>
    </source>
</reference>
<dbReference type="InterPro" id="IPR036291">
    <property type="entry name" value="NAD(P)-bd_dom_sf"/>
</dbReference>
<dbReference type="AlphaFoldDB" id="A0A4P7UDX5"/>
<proteinExistence type="inferred from homology"/>
<evidence type="ECO:0000313" key="4">
    <source>
        <dbReference type="EMBL" id="QCC78064.1"/>
    </source>
</evidence>
<dbReference type="RefSeq" id="WP_135833102.1">
    <property type="nucleotide sequence ID" value="NZ_BMCK01000003.1"/>
</dbReference>
<dbReference type="Proteomes" id="UP000297025">
    <property type="component" value="Chromosome"/>
</dbReference>
<dbReference type="Gene3D" id="3.40.50.720">
    <property type="entry name" value="NAD(P)-binding Rossmann-like Domain"/>
    <property type="match status" value="1"/>
</dbReference>
<dbReference type="EMBL" id="BMCK01000003">
    <property type="protein sequence ID" value="GGD22541.1"/>
    <property type="molecule type" value="Genomic_DNA"/>
</dbReference>
<sequence>MLDANVRGVFHGTRTAVLTMLEQGSGHVVDVWGKGAKKPVPFQNAYASSKAWNRSFTRTVRTELKGTGVRVHGYDPAW</sequence>
<evidence type="ECO:0000256" key="1">
    <source>
        <dbReference type="ARBA" id="ARBA00006484"/>
    </source>
</evidence>
<dbReference type="Proteomes" id="UP000630594">
    <property type="component" value="Unassembled WGS sequence"/>
</dbReference>
<accession>A0A4P7UDX5</accession>
<dbReference type="Pfam" id="PF00106">
    <property type="entry name" value="adh_short"/>
    <property type="match status" value="1"/>
</dbReference>
<keyword evidence="6" id="KW-1185">Reference proteome</keyword>
<dbReference type="GO" id="GO:0016020">
    <property type="term" value="C:membrane"/>
    <property type="evidence" value="ECO:0007669"/>
    <property type="project" value="TreeGrafter"/>
</dbReference>
<dbReference type="PANTHER" id="PTHR44196:SF1">
    <property type="entry name" value="DEHYDROGENASE_REDUCTASE SDR FAMILY MEMBER 7B"/>
    <property type="match status" value="1"/>
</dbReference>
<dbReference type="KEGG" id="ndp:E2C04_14305"/>
<evidence type="ECO:0000313" key="5">
    <source>
        <dbReference type="Proteomes" id="UP000297025"/>
    </source>
</evidence>
<dbReference type="PANTHER" id="PTHR44196">
    <property type="entry name" value="DEHYDROGENASE/REDUCTASE SDR FAMILY MEMBER 7B"/>
    <property type="match status" value="1"/>
</dbReference>
<name>A0A4P7UDX5_9ACTN</name>
<dbReference type="InterPro" id="IPR002347">
    <property type="entry name" value="SDR_fam"/>
</dbReference>
<protein>
    <submittedName>
        <fullName evidence="4">SDR family NAD(P)-dependent oxidoreductase</fullName>
    </submittedName>
</protein>
<reference evidence="3" key="5">
    <citation type="submission" date="2024-05" db="EMBL/GenBank/DDBJ databases">
        <authorList>
            <person name="Sun Q."/>
            <person name="Sedlacek I."/>
        </authorList>
    </citation>
    <scope>NUCLEOTIDE SEQUENCE</scope>
    <source>
        <strain evidence="3">CCM 7403</strain>
    </source>
</reference>
<dbReference type="GO" id="GO:0016491">
    <property type="term" value="F:oxidoreductase activity"/>
    <property type="evidence" value="ECO:0007669"/>
    <property type="project" value="UniProtKB-KW"/>
</dbReference>